<comment type="similarity">
    <text evidence="4">Belongs to the class I-like SAM-binding methyltransferase superfamily. RNA M5U methyltransferase family.</text>
</comment>
<dbReference type="PANTHER" id="PTHR11061">
    <property type="entry name" value="RNA M5U METHYLTRANSFERASE"/>
    <property type="match status" value="1"/>
</dbReference>
<dbReference type="InterPro" id="IPR029063">
    <property type="entry name" value="SAM-dependent_MTases_sf"/>
</dbReference>
<dbReference type="RefSeq" id="WP_246043484.1">
    <property type="nucleotide sequence ID" value="NZ_BAAATB010000008.1"/>
</dbReference>
<keyword evidence="1 4" id="KW-0489">Methyltransferase</keyword>
<reference evidence="6 7" key="1">
    <citation type="submission" date="2019-06" db="EMBL/GenBank/DDBJ databases">
        <title>Sequencing the genomes of 1000 actinobacteria strains.</title>
        <authorList>
            <person name="Klenk H.-P."/>
        </authorList>
    </citation>
    <scope>NUCLEOTIDE SEQUENCE [LARGE SCALE GENOMIC DNA]</scope>
    <source>
        <strain evidence="6 7">DSM 10596</strain>
    </source>
</reference>
<dbReference type="Proteomes" id="UP000316181">
    <property type="component" value="Unassembled WGS sequence"/>
</dbReference>
<evidence type="ECO:0000256" key="3">
    <source>
        <dbReference type="ARBA" id="ARBA00022691"/>
    </source>
</evidence>
<dbReference type="InterPro" id="IPR030390">
    <property type="entry name" value="MeTrfase_TrmA_AS"/>
</dbReference>
<feature type="binding site" evidence="4">
    <location>
        <position position="246"/>
    </location>
    <ligand>
        <name>S-adenosyl-L-methionine</name>
        <dbReference type="ChEBI" id="CHEBI:59789"/>
    </ligand>
</feature>
<evidence type="ECO:0000313" key="6">
    <source>
        <dbReference type="EMBL" id="TQK75909.1"/>
    </source>
</evidence>
<dbReference type="PROSITE" id="PS51687">
    <property type="entry name" value="SAM_MT_RNA_M5U"/>
    <property type="match status" value="1"/>
</dbReference>
<gene>
    <name evidence="6" type="ORF">FB389_0551</name>
</gene>
<dbReference type="CDD" id="cd02440">
    <property type="entry name" value="AdoMet_MTases"/>
    <property type="match status" value="1"/>
</dbReference>
<dbReference type="GO" id="GO:0070041">
    <property type="term" value="F:rRNA (uridine-C5-)-methyltransferase activity"/>
    <property type="evidence" value="ECO:0007669"/>
    <property type="project" value="TreeGrafter"/>
</dbReference>
<dbReference type="SUPFAM" id="SSF53335">
    <property type="entry name" value="S-adenosyl-L-methionine-dependent methyltransferases"/>
    <property type="match status" value="1"/>
</dbReference>
<keyword evidence="7" id="KW-1185">Reference proteome</keyword>
<feature type="binding site" evidence="4">
    <location>
        <position position="315"/>
    </location>
    <ligand>
        <name>S-adenosyl-L-methionine</name>
        <dbReference type="ChEBI" id="CHEBI:59789"/>
    </ligand>
</feature>
<dbReference type="PROSITE" id="PS01231">
    <property type="entry name" value="TRMA_2"/>
    <property type="match status" value="1"/>
</dbReference>
<feature type="binding site" evidence="4">
    <location>
        <position position="267"/>
    </location>
    <ligand>
        <name>S-adenosyl-L-methionine</name>
        <dbReference type="ChEBI" id="CHEBI:59789"/>
    </ligand>
</feature>
<dbReference type="Gene3D" id="2.40.50.1070">
    <property type="match status" value="1"/>
</dbReference>
<evidence type="ECO:0000256" key="1">
    <source>
        <dbReference type="ARBA" id="ARBA00022603"/>
    </source>
</evidence>
<dbReference type="NCBIfam" id="TIGR00479">
    <property type="entry name" value="rumA"/>
    <property type="match status" value="1"/>
</dbReference>
<comment type="caution">
    <text evidence="6">The sequence shown here is derived from an EMBL/GenBank/DDBJ whole genome shotgun (WGS) entry which is preliminary data.</text>
</comment>
<feature type="active site" description="Nucleophile" evidence="4">
    <location>
        <position position="342"/>
    </location>
</feature>
<evidence type="ECO:0000256" key="4">
    <source>
        <dbReference type="PROSITE-ProRule" id="PRU01024"/>
    </source>
</evidence>
<dbReference type="AlphaFoldDB" id="A0A542SMR2"/>
<evidence type="ECO:0000256" key="5">
    <source>
        <dbReference type="PROSITE-ProRule" id="PRU10015"/>
    </source>
</evidence>
<dbReference type="EMBL" id="VFNV01000001">
    <property type="protein sequence ID" value="TQK75909.1"/>
    <property type="molecule type" value="Genomic_DNA"/>
</dbReference>
<dbReference type="InterPro" id="IPR030391">
    <property type="entry name" value="MeTrfase_TrmA_CS"/>
</dbReference>
<evidence type="ECO:0000256" key="2">
    <source>
        <dbReference type="ARBA" id="ARBA00022679"/>
    </source>
</evidence>
<dbReference type="PROSITE" id="PS01230">
    <property type="entry name" value="TRMA_1"/>
    <property type="match status" value="1"/>
</dbReference>
<feature type="binding site" evidence="4">
    <location>
        <position position="217"/>
    </location>
    <ligand>
        <name>S-adenosyl-L-methionine</name>
        <dbReference type="ChEBI" id="CHEBI:59789"/>
    </ligand>
</feature>
<keyword evidence="2 4" id="KW-0808">Transferase</keyword>
<dbReference type="InterPro" id="IPR010280">
    <property type="entry name" value="U5_MeTrfase_fam"/>
</dbReference>
<dbReference type="PANTHER" id="PTHR11061:SF30">
    <property type="entry name" value="TRNA (URACIL(54)-C(5))-METHYLTRANSFERASE"/>
    <property type="match status" value="1"/>
</dbReference>
<sequence>MDSYDRRMQCDYYAAGRCHSCQWMDIPYPAQVRRKIEQVASLIPAFPASRIEAHTSAEWNFRNKAKMAVGGTLDEPTLGLTTLHGDSTDLSHCPLYPPHIHEAFAHIKWFITLARLTPYDLQTGRGELKFVLVTTSPAGDLLVRFVVRSTESLTRVRKFLPQFQERVPSSRVVTMNVLPQHKAATEGDREIYLTRRRELPMQLGGITLYLRPQSFFQTNTSMAQALYLRVSQIVDAIAPKALWDLYCGVGGFALHAARPGRSVVGIEISESAIECARLSAAQAGLQDVTFMAGDAPERAISALKAGAGPEVVIVNPPRRGIGDELAHALRAAKIPAVVYSSCNPVSLARDIEALGCYQPESVEIFDMFPHTGHTEVLTVLRRR</sequence>
<name>A0A542SMR2_9MICO</name>
<feature type="active site" evidence="5">
    <location>
        <position position="342"/>
    </location>
</feature>
<dbReference type="GO" id="GO:0070475">
    <property type="term" value="P:rRNA base methylation"/>
    <property type="evidence" value="ECO:0007669"/>
    <property type="project" value="TreeGrafter"/>
</dbReference>
<protein>
    <submittedName>
        <fullName evidence="6">23S rRNA (Uracil747-C5)-methyltransferase</fullName>
    </submittedName>
</protein>
<accession>A0A542SMR2</accession>
<dbReference type="Pfam" id="PF05958">
    <property type="entry name" value="tRNA_U5-meth_tr"/>
    <property type="match status" value="1"/>
</dbReference>
<proteinExistence type="inferred from homology"/>
<evidence type="ECO:0000313" key="7">
    <source>
        <dbReference type="Proteomes" id="UP000316181"/>
    </source>
</evidence>
<organism evidence="6 7">
    <name type="scientific">Rarobacter incanus</name>
    <dbReference type="NCBI Taxonomy" id="153494"/>
    <lineage>
        <taxon>Bacteria</taxon>
        <taxon>Bacillati</taxon>
        <taxon>Actinomycetota</taxon>
        <taxon>Actinomycetes</taxon>
        <taxon>Micrococcales</taxon>
        <taxon>Rarobacteraceae</taxon>
        <taxon>Rarobacter</taxon>
    </lineage>
</organism>
<keyword evidence="3 4" id="KW-0949">S-adenosyl-L-methionine</keyword>
<dbReference type="Gene3D" id="3.40.50.150">
    <property type="entry name" value="Vaccinia Virus protein VP39"/>
    <property type="match status" value="1"/>
</dbReference>